<dbReference type="GO" id="GO:0070274">
    <property type="term" value="C:RES complex"/>
    <property type="evidence" value="ECO:0007669"/>
    <property type="project" value="TreeGrafter"/>
</dbReference>
<dbReference type="EMBL" id="UYRT01013369">
    <property type="protein sequence ID" value="VDK52966.1"/>
    <property type="molecule type" value="Genomic_DNA"/>
</dbReference>
<organism evidence="6">
    <name type="scientific">Gongylonema pulchrum</name>
    <dbReference type="NCBI Taxonomy" id="637853"/>
    <lineage>
        <taxon>Eukaryota</taxon>
        <taxon>Metazoa</taxon>
        <taxon>Ecdysozoa</taxon>
        <taxon>Nematoda</taxon>
        <taxon>Chromadorea</taxon>
        <taxon>Rhabditida</taxon>
        <taxon>Spirurina</taxon>
        <taxon>Spiruromorpha</taxon>
        <taxon>Spiruroidea</taxon>
        <taxon>Gongylonematidae</taxon>
        <taxon>Gongylonema</taxon>
    </lineage>
</organism>
<evidence type="ECO:0000313" key="5">
    <source>
        <dbReference type="Proteomes" id="UP000271098"/>
    </source>
</evidence>
<dbReference type="GO" id="GO:0005684">
    <property type="term" value="C:U2-type spliceosomal complex"/>
    <property type="evidence" value="ECO:0007669"/>
    <property type="project" value="TreeGrafter"/>
</dbReference>
<dbReference type="OrthoDB" id="6022at2759"/>
<evidence type="ECO:0000256" key="1">
    <source>
        <dbReference type="ARBA" id="ARBA00011069"/>
    </source>
</evidence>
<evidence type="ECO:0000256" key="2">
    <source>
        <dbReference type="ARBA" id="ARBA00014454"/>
    </source>
</evidence>
<dbReference type="PANTHER" id="PTHR31809">
    <property type="entry name" value="BUD13 HOMOLOG"/>
    <property type="match status" value="1"/>
</dbReference>
<comment type="similarity">
    <text evidence="1">Belongs to the CWC26 family.</text>
</comment>
<name>A0A183DB96_9BILA</name>
<dbReference type="Proteomes" id="UP000271098">
    <property type="component" value="Unassembled WGS sequence"/>
</dbReference>
<dbReference type="GO" id="GO:0000398">
    <property type="term" value="P:mRNA splicing, via spliceosome"/>
    <property type="evidence" value="ECO:0007669"/>
    <property type="project" value="TreeGrafter"/>
</dbReference>
<sequence>MTGKKRETKEDREKKEREAKKQQELDDKYKKWNKGLRQIERRVEELNEMARVAQEDFARHVDDEAMNEYMKKQLLEKDPMLIYMKKKKEKTDSKSGVVYPKYTKSWPPNRFSIAPGYRWDGVNRSNGFEDKIAEVANRKAAQNAEYYKDIAKYEV</sequence>
<accession>A0A183DB96</accession>
<dbReference type="InterPro" id="IPR018609">
    <property type="entry name" value="Bud13"/>
</dbReference>
<evidence type="ECO:0000313" key="4">
    <source>
        <dbReference type="EMBL" id="VDK52966.1"/>
    </source>
</evidence>
<dbReference type="GO" id="GO:0003723">
    <property type="term" value="F:RNA binding"/>
    <property type="evidence" value="ECO:0007669"/>
    <property type="project" value="TreeGrafter"/>
</dbReference>
<proteinExistence type="inferred from homology"/>
<evidence type="ECO:0000313" key="6">
    <source>
        <dbReference type="WBParaSite" id="GPUH_0000599501-mRNA-1"/>
    </source>
</evidence>
<feature type="region of interest" description="Disordered" evidence="3">
    <location>
        <begin position="1"/>
        <end position="26"/>
    </location>
</feature>
<reference evidence="4 5" key="2">
    <citation type="submission" date="2018-11" db="EMBL/GenBank/DDBJ databases">
        <authorList>
            <consortium name="Pathogen Informatics"/>
        </authorList>
    </citation>
    <scope>NUCLEOTIDE SEQUENCE [LARGE SCALE GENOMIC DNA]</scope>
</reference>
<dbReference type="PANTHER" id="PTHR31809:SF0">
    <property type="entry name" value="BUD13 HOMOLOG"/>
    <property type="match status" value="1"/>
</dbReference>
<protein>
    <recommendedName>
        <fullName evidence="2">BUD13 homolog</fullName>
    </recommendedName>
</protein>
<dbReference type="AlphaFoldDB" id="A0A183DB96"/>
<reference evidence="6" key="1">
    <citation type="submission" date="2016-06" db="UniProtKB">
        <authorList>
            <consortium name="WormBaseParasite"/>
        </authorList>
    </citation>
    <scope>IDENTIFICATION</scope>
</reference>
<keyword evidence="5" id="KW-1185">Reference proteome</keyword>
<gene>
    <name evidence="4" type="ORF">GPUH_LOCUS5987</name>
</gene>
<dbReference type="Pfam" id="PF09736">
    <property type="entry name" value="Bud13"/>
    <property type="match status" value="1"/>
</dbReference>
<evidence type="ECO:0000256" key="3">
    <source>
        <dbReference type="SAM" id="MobiDB-lite"/>
    </source>
</evidence>
<dbReference type="InterPro" id="IPR051112">
    <property type="entry name" value="CWC26_splicing_factor"/>
</dbReference>
<dbReference type="WBParaSite" id="GPUH_0000599501-mRNA-1">
    <property type="protein sequence ID" value="GPUH_0000599501-mRNA-1"/>
    <property type="gene ID" value="GPUH_0000599501"/>
</dbReference>